<accession>A0A9P5SAY8</accession>
<comment type="caution">
    <text evidence="5">The sequence shown here is derived from an EMBL/GenBank/DDBJ whole genome shotgun (WGS) entry which is preliminary data.</text>
</comment>
<dbReference type="InterPro" id="IPR027806">
    <property type="entry name" value="HARBI1_dom"/>
</dbReference>
<evidence type="ECO:0000256" key="3">
    <source>
        <dbReference type="SAM" id="MobiDB-lite"/>
    </source>
</evidence>
<evidence type="ECO:0000313" key="5">
    <source>
        <dbReference type="EMBL" id="KAF9315031.1"/>
    </source>
</evidence>
<dbReference type="Pfam" id="PF13359">
    <property type="entry name" value="DDE_Tnp_4"/>
    <property type="match status" value="1"/>
</dbReference>
<keyword evidence="6" id="KW-1185">Reference proteome</keyword>
<feature type="domain" description="DDE Tnp4" evidence="4">
    <location>
        <begin position="2"/>
        <end position="51"/>
    </location>
</feature>
<evidence type="ECO:0000256" key="1">
    <source>
        <dbReference type="ARBA" id="ARBA00001968"/>
    </source>
</evidence>
<evidence type="ECO:0000256" key="2">
    <source>
        <dbReference type="ARBA" id="ARBA00022723"/>
    </source>
</evidence>
<protein>
    <recommendedName>
        <fullName evidence="4">DDE Tnp4 domain-containing protein</fullName>
    </recommendedName>
</protein>
<dbReference type="EMBL" id="JAAAUY010002120">
    <property type="protein sequence ID" value="KAF9315031.1"/>
    <property type="molecule type" value="Genomic_DNA"/>
</dbReference>
<keyword evidence="2" id="KW-0479">Metal-binding</keyword>
<organism evidence="5 6">
    <name type="scientific">Podila minutissima</name>
    <dbReference type="NCBI Taxonomy" id="64525"/>
    <lineage>
        <taxon>Eukaryota</taxon>
        <taxon>Fungi</taxon>
        <taxon>Fungi incertae sedis</taxon>
        <taxon>Mucoromycota</taxon>
        <taxon>Mortierellomycotina</taxon>
        <taxon>Mortierellomycetes</taxon>
        <taxon>Mortierellales</taxon>
        <taxon>Mortierellaceae</taxon>
        <taxon>Podila</taxon>
    </lineage>
</organism>
<gene>
    <name evidence="5" type="ORF">BG006_003843</name>
</gene>
<feature type="compositionally biased region" description="Pro residues" evidence="3">
    <location>
        <begin position="82"/>
        <end position="91"/>
    </location>
</feature>
<feature type="non-terminal residue" evidence="5">
    <location>
        <position position="1"/>
    </location>
</feature>
<dbReference type="GO" id="GO:0046872">
    <property type="term" value="F:metal ion binding"/>
    <property type="evidence" value="ECO:0007669"/>
    <property type="project" value="UniProtKB-KW"/>
</dbReference>
<dbReference type="Proteomes" id="UP000696485">
    <property type="component" value="Unassembled WGS sequence"/>
</dbReference>
<evidence type="ECO:0000313" key="6">
    <source>
        <dbReference type="Proteomes" id="UP000696485"/>
    </source>
</evidence>
<feature type="region of interest" description="Disordered" evidence="3">
    <location>
        <begin position="63"/>
        <end position="95"/>
    </location>
</feature>
<dbReference type="AlphaFoldDB" id="A0A9P5SAY8"/>
<reference evidence="5" key="1">
    <citation type="journal article" date="2020" name="Fungal Divers.">
        <title>Resolving the Mortierellaceae phylogeny through synthesis of multi-gene phylogenetics and phylogenomics.</title>
        <authorList>
            <person name="Vandepol N."/>
            <person name="Liber J."/>
            <person name="Desiro A."/>
            <person name="Na H."/>
            <person name="Kennedy M."/>
            <person name="Barry K."/>
            <person name="Grigoriev I.V."/>
            <person name="Miller A.N."/>
            <person name="O'Donnell K."/>
            <person name="Stajich J.E."/>
            <person name="Bonito G."/>
        </authorList>
    </citation>
    <scope>NUCLEOTIDE SEQUENCE</scope>
    <source>
        <strain evidence="5">NVP1</strain>
    </source>
</reference>
<comment type="cofactor">
    <cofactor evidence="1">
        <name>a divalent metal cation</name>
        <dbReference type="ChEBI" id="CHEBI:60240"/>
    </cofactor>
</comment>
<sequence length="134" mass="15571">HVHAVNEHTIGILKNQWQILTHLPNRIQPKKLHADHACAMNTIHACIILHNFLHEERDVLEEYLHSEDTEDNEDMYHNPQNPASPPGPPLDGPAFCQSLMTRAIEAGYSEHGIFTYEQQQQEEERQTQQQQEDY</sequence>
<name>A0A9P5SAY8_9FUNG</name>
<proteinExistence type="predicted"/>
<evidence type="ECO:0000259" key="4">
    <source>
        <dbReference type="Pfam" id="PF13359"/>
    </source>
</evidence>